<dbReference type="PANTHER" id="PTHR30572">
    <property type="entry name" value="MEMBRANE COMPONENT OF TRANSPORTER-RELATED"/>
    <property type="match status" value="1"/>
</dbReference>
<accession>A7I9W8</accession>
<evidence type="ECO:0000256" key="6">
    <source>
        <dbReference type="ARBA" id="ARBA00038076"/>
    </source>
</evidence>
<dbReference type="Proteomes" id="UP000002408">
    <property type="component" value="Chromosome"/>
</dbReference>
<comment type="similarity">
    <text evidence="6">Belongs to the ABC-4 integral membrane protein family.</text>
</comment>
<evidence type="ECO:0000256" key="2">
    <source>
        <dbReference type="ARBA" id="ARBA00022475"/>
    </source>
</evidence>
<dbReference type="InterPro" id="IPR050250">
    <property type="entry name" value="Macrolide_Exporter_MacB"/>
</dbReference>
<evidence type="ECO:0000256" key="4">
    <source>
        <dbReference type="ARBA" id="ARBA00022989"/>
    </source>
</evidence>
<dbReference type="EMBL" id="CP000780">
    <property type="protein sequence ID" value="ABS56529.1"/>
    <property type="molecule type" value="Genomic_DNA"/>
</dbReference>
<dbReference type="InterPro" id="IPR003838">
    <property type="entry name" value="ABC3_permease_C"/>
</dbReference>
<proteinExistence type="inferred from homology"/>
<feature type="domain" description="ABC3 transporter permease C-terminal" evidence="8">
    <location>
        <begin position="280"/>
        <end position="397"/>
    </location>
</feature>
<dbReference type="KEGG" id="mbn:Mboo_2015"/>
<dbReference type="AlphaFoldDB" id="A7I9W8"/>
<feature type="transmembrane region" description="Helical" evidence="7">
    <location>
        <begin position="318"/>
        <end position="349"/>
    </location>
</feature>
<dbReference type="eggNOG" id="arCOG02312">
    <property type="taxonomic scope" value="Archaea"/>
</dbReference>
<reference evidence="10" key="1">
    <citation type="journal article" date="2015" name="Microbiology">
        <title>Genome of Methanoregula boonei 6A8 reveals adaptations to oligotrophic peatland environments.</title>
        <authorList>
            <person name="Braeuer S."/>
            <person name="Cadillo-Quiroz H."/>
            <person name="Kyrpides N."/>
            <person name="Woyke T."/>
            <person name="Goodwin L."/>
            <person name="Detter C."/>
            <person name="Podell S."/>
            <person name="Yavitt J.B."/>
            <person name="Zinder S.H."/>
        </authorList>
    </citation>
    <scope>NUCLEOTIDE SEQUENCE [LARGE SCALE GENOMIC DNA]</scope>
    <source>
        <strain evidence="10">DSM 21154 / JCM 14090 / 6A8</strain>
    </source>
</reference>
<dbReference type="GO" id="GO:0022857">
    <property type="term" value="F:transmembrane transporter activity"/>
    <property type="evidence" value="ECO:0007669"/>
    <property type="project" value="TreeGrafter"/>
</dbReference>
<dbReference type="GO" id="GO:0005886">
    <property type="term" value="C:plasma membrane"/>
    <property type="evidence" value="ECO:0007669"/>
    <property type="project" value="UniProtKB-SubCell"/>
</dbReference>
<evidence type="ECO:0000259" key="8">
    <source>
        <dbReference type="Pfam" id="PF02687"/>
    </source>
</evidence>
<organism evidence="9 10">
    <name type="scientific">Methanoregula boonei (strain DSM 21154 / JCM 14090 / 6A8)</name>
    <dbReference type="NCBI Taxonomy" id="456442"/>
    <lineage>
        <taxon>Archaea</taxon>
        <taxon>Methanobacteriati</taxon>
        <taxon>Methanobacteriota</taxon>
        <taxon>Stenosarchaea group</taxon>
        <taxon>Methanomicrobia</taxon>
        <taxon>Methanomicrobiales</taxon>
        <taxon>Methanoregulaceae</taxon>
        <taxon>Methanoregula</taxon>
    </lineage>
</organism>
<comment type="subcellular location">
    <subcellularLocation>
        <location evidence="1">Cell membrane</location>
        <topology evidence="1">Multi-pass membrane protein</topology>
    </subcellularLocation>
</comment>
<gene>
    <name evidence="9" type="ordered locus">Mboo_2015</name>
</gene>
<evidence type="ECO:0000256" key="1">
    <source>
        <dbReference type="ARBA" id="ARBA00004651"/>
    </source>
</evidence>
<keyword evidence="4 7" id="KW-1133">Transmembrane helix</keyword>
<keyword evidence="10" id="KW-1185">Reference proteome</keyword>
<dbReference type="HOGENOM" id="CLU_055576_0_0_2"/>
<feature type="transmembrane region" description="Helical" evidence="7">
    <location>
        <begin position="369"/>
        <end position="390"/>
    </location>
</feature>
<evidence type="ECO:0000256" key="7">
    <source>
        <dbReference type="SAM" id="Phobius"/>
    </source>
</evidence>
<dbReference type="Pfam" id="PF02687">
    <property type="entry name" value="FtsX"/>
    <property type="match status" value="1"/>
</dbReference>
<evidence type="ECO:0000256" key="3">
    <source>
        <dbReference type="ARBA" id="ARBA00022692"/>
    </source>
</evidence>
<feature type="transmembrane region" description="Helical" evidence="7">
    <location>
        <begin position="279"/>
        <end position="298"/>
    </location>
</feature>
<sequence length="411" mass="43991" precursor="true">MMNVTRDSPRFNFLRLMVRNLKSHQCRAVAVIIAFTLIAATLFSAQYLDSGAAEGLDHGTAWLHADLMVVPDRSLSEGENSLLTGAPAMFFFNDTDSRNISRILGVANASPEILVATLSGQPCCSDFVQIIAIDPANDFSMIPRPGNNGSTTLGKDDIIIGSLINGSVGSDLWFYGHTFHITGKLRPTGMRGIDYAAFIRIEDAYTMADGSGQKAAQPLEIPRGKVSMVLVQLDPGADPQSVGSLIQEQIPGTRILTPNILSTIVSRHLSGITLILEEIAVAVAVLSLVVLGVISIMLERQMKREVTLLGALGATKSFILRLILAESFSASVIGSVVGICAAAVILVSFQDFIAVSLQIPLSIPPPLTLMFAVGSTLILTLVISGITSLYPTIRIVRSGAYENIRDAEKKR</sequence>
<keyword evidence="5 7" id="KW-0472">Membrane</keyword>
<keyword evidence="2" id="KW-1003">Cell membrane</keyword>
<keyword evidence="3 7" id="KW-0812">Transmembrane</keyword>
<evidence type="ECO:0000313" key="9">
    <source>
        <dbReference type="EMBL" id="ABS56529.1"/>
    </source>
</evidence>
<dbReference type="PANTHER" id="PTHR30572:SF4">
    <property type="entry name" value="ABC TRANSPORTER PERMEASE YTRF"/>
    <property type="match status" value="1"/>
</dbReference>
<evidence type="ECO:0000313" key="10">
    <source>
        <dbReference type="Proteomes" id="UP000002408"/>
    </source>
</evidence>
<evidence type="ECO:0000256" key="5">
    <source>
        <dbReference type="ARBA" id="ARBA00023136"/>
    </source>
</evidence>
<protein>
    <recommendedName>
        <fullName evidence="8">ABC3 transporter permease C-terminal domain-containing protein</fullName>
    </recommendedName>
</protein>
<dbReference type="STRING" id="456442.Mboo_2015"/>
<name>A7I9W8_METB6</name>